<proteinExistence type="predicted"/>
<dbReference type="AlphaFoldDB" id="A0A3N7JR14"/>
<evidence type="ECO:0000313" key="3">
    <source>
        <dbReference type="Proteomes" id="UP000267464"/>
    </source>
</evidence>
<feature type="region of interest" description="Disordered" evidence="1">
    <location>
        <begin position="315"/>
        <end position="352"/>
    </location>
</feature>
<dbReference type="EMBL" id="QUSW01000010">
    <property type="protein sequence ID" value="RQP21485.1"/>
    <property type="molecule type" value="Genomic_DNA"/>
</dbReference>
<accession>A0A3N7JR14</accession>
<dbReference type="OrthoDB" id="5525274at2"/>
<comment type="caution">
    <text evidence="2">The sequence shown here is derived from an EMBL/GenBank/DDBJ whole genome shotgun (WGS) entry which is preliminary data.</text>
</comment>
<sequence length="528" mass="57011">MSSASAIVRAQQALDAGRRARIVGHAKLMPACDDDAAQMRFAVEDALNTADFGDAGRLVLVRRLRLAALPPRASPALVARAMETAWRAAALRAVPAVHPSAGRSEAVFFASRFEARMAWLAKVAGGEVPAAWFWSAALPELKAVAAMPVSAAIECVMESALQGSEPAVAGALKRWPDAALVALVRGMPAVSHRRLLQVLTSSAHAQRSAPVATLVARVRAAKALPPPLAIVARRLSAWAPMDEAPANLLAALWLEPVLRRMPSMDEVLAVASRAVWMAGQSLAMPAVGEGSAQAQAGVAEKDAPQVHALDEPTLEARAGASAADPTRQRADTGTASRPEAWKIESGLTPQPQPRVKARAARAAFQPSWPWLVDAAFTRCGGLMLVLNVLAALRFDRRLQGVEASERRRLVQALLLCCLDVAKAPEDEPQRAWLDAPPHPSLRLWTLRLRRTLRRHARMDLADLVRRPAWVSATPTHIDVVFAMDDVDMRLRRLGLDADPGWVPWFGRIVNFHFIDAGLLPVPEEDVRG</sequence>
<evidence type="ECO:0000256" key="1">
    <source>
        <dbReference type="SAM" id="MobiDB-lite"/>
    </source>
</evidence>
<dbReference type="RefSeq" id="WP_124543425.1">
    <property type="nucleotide sequence ID" value="NZ_QUSW01000010.1"/>
</dbReference>
<keyword evidence="3" id="KW-1185">Reference proteome</keyword>
<dbReference type="Proteomes" id="UP000267464">
    <property type="component" value="Unassembled WGS sequence"/>
</dbReference>
<evidence type="ECO:0000313" key="2">
    <source>
        <dbReference type="EMBL" id="RQP21485.1"/>
    </source>
</evidence>
<name>A0A3N7JR14_9BURK</name>
<organism evidence="2 3">
    <name type="scientific">Piscinibacter terrae</name>
    <dbReference type="NCBI Taxonomy" id="2496871"/>
    <lineage>
        <taxon>Bacteria</taxon>
        <taxon>Pseudomonadati</taxon>
        <taxon>Pseudomonadota</taxon>
        <taxon>Betaproteobacteria</taxon>
        <taxon>Burkholderiales</taxon>
        <taxon>Sphaerotilaceae</taxon>
        <taxon>Piscinibacter</taxon>
    </lineage>
</organism>
<gene>
    <name evidence="2" type="ORF">DZC73_26555</name>
</gene>
<reference evidence="2 3" key="2">
    <citation type="submission" date="2018-12" db="EMBL/GenBank/DDBJ databases">
        <title>Rhizobacter gummiphilus sp. nov., a rubber-degrading bacterium isolated from the soil of a botanical garden in Japan.</title>
        <authorList>
            <person name="Shunsuke S.S."/>
        </authorList>
    </citation>
    <scope>NUCLEOTIDE SEQUENCE [LARGE SCALE GENOMIC DNA]</scope>
    <source>
        <strain evidence="2 3">S-16</strain>
    </source>
</reference>
<reference evidence="2 3" key="1">
    <citation type="submission" date="2018-08" db="EMBL/GenBank/DDBJ databases">
        <authorList>
            <person name="Khan S.A."/>
            <person name="Jeon C.O."/>
            <person name="Chun B.H."/>
            <person name="Jeong S.E."/>
        </authorList>
    </citation>
    <scope>NUCLEOTIDE SEQUENCE [LARGE SCALE GENOMIC DNA]</scope>
    <source>
        <strain evidence="2 3">S-16</strain>
    </source>
</reference>
<protein>
    <submittedName>
        <fullName evidence="2">Uncharacterized protein</fullName>
    </submittedName>
</protein>